<keyword evidence="2" id="KW-1185">Reference proteome</keyword>
<comment type="caution">
    <text evidence="1">The sequence shown here is derived from an EMBL/GenBank/DDBJ whole genome shotgun (WGS) entry which is preliminary data.</text>
</comment>
<reference evidence="1 2" key="1">
    <citation type="submission" date="2019-09" db="EMBL/GenBank/DDBJ databases">
        <title>Bird 10,000 Genomes (B10K) Project - Family phase.</title>
        <authorList>
            <person name="Zhang G."/>
        </authorList>
    </citation>
    <scope>NUCLEOTIDE SEQUENCE [LARGE SCALE GENOMIC DNA]</scope>
    <source>
        <strain evidence="1">OUT-0053</strain>
        <tissue evidence="1">Muscle</tissue>
    </source>
</reference>
<dbReference type="GO" id="GO:0003352">
    <property type="term" value="P:regulation of cilium movement"/>
    <property type="evidence" value="ECO:0007669"/>
    <property type="project" value="TreeGrafter"/>
</dbReference>
<gene>
    <name evidence="1" type="primary">Drc1_0</name>
    <name evidence="1" type="ORF">NESACU_R07727</name>
</gene>
<dbReference type="GO" id="GO:0060285">
    <property type="term" value="P:cilium-dependent cell motility"/>
    <property type="evidence" value="ECO:0007669"/>
    <property type="project" value="TreeGrafter"/>
</dbReference>
<feature type="non-terminal residue" evidence="1">
    <location>
        <position position="1"/>
    </location>
</feature>
<organism evidence="1 2">
    <name type="scientific">Nesospiza acunhae</name>
    <dbReference type="NCBI Taxonomy" id="381881"/>
    <lineage>
        <taxon>Eukaryota</taxon>
        <taxon>Metazoa</taxon>
        <taxon>Chordata</taxon>
        <taxon>Craniata</taxon>
        <taxon>Vertebrata</taxon>
        <taxon>Euteleostomi</taxon>
        <taxon>Archelosauria</taxon>
        <taxon>Archosauria</taxon>
        <taxon>Dinosauria</taxon>
        <taxon>Saurischia</taxon>
        <taxon>Theropoda</taxon>
        <taxon>Coelurosauria</taxon>
        <taxon>Aves</taxon>
        <taxon>Neognathae</taxon>
        <taxon>Neoaves</taxon>
        <taxon>Telluraves</taxon>
        <taxon>Australaves</taxon>
        <taxon>Passeriformes</taxon>
        <taxon>Thraupidae</taxon>
        <taxon>Nesospiza</taxon>
    </lineage>
</organism>
<evidence type="ECO:0000313" key="2">
    <source>
        <dbReference type="Proteomes" id="UP000549091"/>
    </source>
</evidence>
<accession>A0A7K7RPB0</accession>
<name>A0A7K7RPB0_9PASS</name>
<feature type="non-terminal residue" evidence="1">
    <location>
        <position position="100"/>
    </location>
</feature>
<sequence length="100" mass="11614">QSLEAELERVAGQFQETRDRMRQLQRSSAERFRRVWVVNEDEAKALIRELLDADRVIHEQQLGMPWEEPRLWFMDNVGPLGHSRDKRDAVELASSLLGGG</sequence>
<dbReference type="PANTHER" id="PTHR21625">
    <property type="entry name" value="NYD-SP28 PROTEIN"/>
    <property type="match status" value="1"/>
</dbReference>
<dbReference type="InterPro" id="IPR039750">
    <property type="entry name" value="DRC1/DRC2"/>
</dbReference>
<proteinExistence type="predicted"/>
<dbReference type="PANTHER" id="PTHR21625:SF1">
    <property type="entry name" value="DYNEIN REGULATORY COMPLEX PROTEIN 1"/>
    <property type="match status" value="1"/>
</dbReference>
<protein>
    <submittedName>
        <fullName evidence="1">DRC1 protein</fullName>
    </submittedName>
</protein>
<dbReference type="Proteomes" id="UP000549091">
    <property type="component" value="Unassembled WGS sequence"/>
</dbReference>
<evidence type="ECO:0000313" key="1">
    <source>
        <dbReference type="EMBL" id="NWZ93907.1"/>
    </source>
</evidence>
<dbReference type="GO" id="GO:0070286">
    <property type="term" value="P:axonemal dynein complex assembly"/>
    <property type="evidence" value="ECO:0007669"/>
    <property type="project" value="InterPro"/>
</dbReference>
<dbReference type="EMBL" id="VZSU01000776">
    <property type="protein sequence ID" value="NWZ93907.1"/>
    <property type="molecule type" value="Genomic_DNA"/>
</dbReference>
<dbReference type="AlphaFoldDB" id="A0A7K7RPB0"/>
<dbReference type="GO" id="GO:0005858">
    <property type="term" value="C:axonemal dynein complex"/>
    <property type="evidence" value="ECO:0007669"/>
    <property type="project" value="InterPro"/>
</dbReference>